<feature type="compositionally biased region" description="Polar residues" evidence="2">
    <location>
        <begin position="471"/>
        <end position="480"/>
    </location>
</feature>
<feature type="compositionally biased region" description="Polar residues" evidence="2">
    <location>
        <begin position="113"/>
        <end position="123"/>
    </location>
</feature>
<feature type="compositionally biased region" description="Low complexity" evidence="2">
    <location>
        <begin position="536"/>
        <end position="546"/>
    </location>
</feature>
<dbReference type="AlphaFoldDB" id="A0A5C2RU29"/>
<feature type="compositionally biased region" description="Basic and acidic residues" evidence="2">
    <location>
        <begin position="558"/>
        <end position="580"/>
    </location>
</feature>
<name>A0A5C2RU29_9APHY</name>
<accession>A0A5C2RU29</accession>
<feature type="compositionally biased region" description="Low complexity" evidence="2">
    <location>
        <begin position="421"/>
        <end position="431"/>
    </location>
</feature>
<gene>
    <name evidence="3" type="ORF">L227DRAFT_580858</name>
</gene>
<evidence type="ECO:0000313" key="4">
    <source>
        <dbReference type="Proteomes" id="UP000313359"/>
    </source>
</evidence>
<dbReference type="OrthoDB" id="3366922at2759"/>
<feature type="compositionally biased region" description="Polar residues" evidence="2">
    <location>
        <begin position="402"/>
        <end position="420"/>
    </location>
</feature>
<feature type="compositionally biased region" description="Pro residues" evidence="2">
    <location>
        <begin position="128"/>
        <end position="143"/>
    </location>
</feature>
<keyword evidence="4" id="KW-1185">Reference proteome</keyword>
<feature type="region of interest" description="Disordered" evidence="2">
    <location>
        <begin position="384"/>
        <end position="451"/>
    </location>
</feature>
<feature type="region of interest" description="Disordered" evidence="2">
    <location>
        <begin position="25"/>
        <end position="289"/>
    </location>
</feature>
<feature type="coiled-coil region" evidence="1">
    <location>
        <begin position="348"/>
        <end position="383"/>
    </location>
</feature>
<organism evidence="3 4">
    <name type="scientific">Lentinus tigrinus ALCF2SS1-6</name>
    <dbReference type="NCBI Taxonomy" id="1328759"/>
    <lineage>
        <taxon>Eukaryota</taxon>
        <taxon>Fungi</taxon>
        <taxon>Dikarya</taxon>
        <taxon>Basidiomycota</taxon>
        <taxon>Agaricomycotina</taxon>
        <taxon>Agaricomycetes</taxon>
        <taxon>Polyporales</taxon>
        <taxon>Polyporaceae</taxon>
        <taxon>Lentinus</taxon>
    </lineage>
</organism>
<evidence type="ECO:0000256" key="1">
    <source>
        <dbReference type="SAM" id="Coils"/>
    </source>
</evidence>
<proteinExistence type="predicted"/>
<sequence length="1040" mass="115979">MDGSDDYFGDDDFVLDETTLAVLDREEQKWQQQQTQTTAARPRRPVSQEAPQPLPKRRKTSHETTPEGLIPQLRAVNVGNDYDEDLPDISIIGDGSYNLPAAQRASLAAQVRRGQSNYASTSNRHPPPRVPTHPPRAPAPAPPQRRTSSESGSVASASQATGSRPPQRNRMPRQHSTLSSVQAALANFVPPAASTPRGPPSRGSPVPGPSRVTPTTAVRPAVRTPPAAVAPRVTRGASPSVPVAPGRRQSVAMAGPSRQHRASPPSIRPPQAPPPQPPLSQGQSERNLRIEVETLRAQVEELMKAQKKATSDLEEALNVRYAKEGEVSILRKSIEKAAKDHVAEVARIRTAKEEAEAMQVQIRKEMREELERVKTQYLFKQHELETSARKTPWSNKIRRTEPVSSTQRRQTVEDQQPLQTPSRPSAAAASPKRQHRKKVIHVPESPPKIPAKLRGFFNAFDVAPSQPQFDLSQVAQSTQAGKKGKGRASVSYDENVDLFFNPPPTSSELQHQEPPSQPSSSDIRHDVSMGEAEVESQPQSSPPDSSVGAVVASETQDVEMKEDKKKGEKGEKEDKKKEPEPQPQPFEPAEPILTPDSREVQRIIIMHRHGTVEPSTLQRFIDHALPSTASPEQVQAYSAHIAQLLDDVGAFSPDVERVLREVTTTLCSIGRILCDTRCLSLLAALVDILKALAFLIIPYVPTLLASSTPESSDSPPEILEFLTTLVRSLLNPKMYEKGEDRSALLAPCLGLFEAISWYTPSELMLRLTYFVRAPQVLNVLADPKHPIWATRQFVRTLALLATFRDFYKYLIKLETSDDAEEENAGIESGRMVYLEQLSIMLVTRDKPEHNPLRESIIRFLWALIVHDDPTTRAILVQSDLIVPAVIHFAHHITDPLYEEDEEFMESPERVTWNIDMIWLVVPLLGRILKDTDFDEIRHKLVNLEQDEKKKTKTFPGLFHMFTVALGRVGYSPLPARLSEENAAKLDNLHKSAQNTLEFVVDGPEMELIFEAFQTQTESSTARPKQRRRPQHQTQDDEIED</sequence>
<feature type="compositionally biased region" description="Low complexity" evidence="2">
    <location>
        <begin position="200"/>
        <end position="235"/>
    </location>
</feature>
<dbReference type="Proteomes" id="UP000313359">
    <property type="component" value="Unassembled WGS sequence"/>
</dbReference>
<dbReference type="EMBL" id="ML122311">
    <property type="protein sequence ID" value="RPD54075.1"/>
    <property type="molecule type" value="Genomic_DNA"/>
</dbReference>
<keyword evidence="1" id="KW-0175">Coiled coil</keyword>
<feature type="region of interest" description="Disordered" evidence="2">
    <location>
        <begin position="1014"/>
        <end position="1040"/>
    </location>
</feature>
<evidence type="ECO:0000313" key="3">
    <source>
        <dbReference type="EMBL" id="RPD54075.1"/>
    </source>
</evidence>
<feature type="compositionally biased region" description="Low complexity" evidence="2">
    <location>
        <begin position="506"/>
        <end position="521"/>
    </location>
</feature>
<feature type="region of interest" description="Disordered" evidence="2">
    <location>
        <begin position="471"/>
        <end position="595"/>
    </location>
</feature>
<feature type="compositionally biased region" description="Pro residues" evidence="2">
    <location>
        <begin position="266"/>
        <end position="278"/>
    </location>
</feature>
<evidence type="ECO:0000256" key="2">
    <source>
        <dbReference type="SAM" id="MobiDB-lite"/>
    </source>
</evidence>
<protein>
    <submittedName>
        <fullName evidence="3">Uncharacterized protein</fullName>
    </submittedName>
</protein>
<feature type="compositionally biased region" description="Low complexity" evidence="2">
    <location>
        <begin position="144"/>
        <end position="160"/>
    </location>
</feature>
<reference evidence="3" key="1">
    <citation type="journal article" date="2018" name="Genome Biol. Evol.">
        <title>Genomics and development of Lentinus tigrinus, a white-rot wood-decaying mushroom with dimorphic fruiting bodies.</title>
        <authorList>
            <person name="Wu B."/>
            <person name="Xu Z."/>
            <person name="Knudson A."/>
            <person name="Carlson A."/>
            <person name="Chen N."/>
            <person name="Kovaka S."/>
            <person name="LaButti K."/>
            <person name="Lipzen A."/>
            <person name="Pennachio C."/>
            <person name="Riley R."/>
            <person name="Schakwitz W."/>
            <person name="Umezawa K."/>
            <person name="Ohm R.A."/>
            <person name="Grigoriev I.V."/>
            <person name="Nagy L.G."/>
            <person name="Gibbons J."/>
            <person name="Hibbett D."/>
        </authorList>
    </citation>
    <scope>NUCLEOTIDE SEQUENCE [LARGE SCALE GENOMIC DNA]</scope>
    <source>
        <strain evidence="3">ALCF2SS1-6</strain>
    </source>
</reference>